<dbReference type="PROSITE" id="PS51186">
    <property type="entry name" value="GNAT"/>
    <property type="match status" value="1"/>
</dbReference>
<dbReference type="Proteomes" id="UP000014523">
    <property type="component" value="Unassembled WGS sequence"/>
</dbReference>
<accession>A0A829HIM5</accession>
<dbReference type="Pfam" id="PF00583">
    <property type="entry name" value="Acetyltransf_1"/>
    <property type="match status" value="1"/>
</dbReference>
<dbReference type="InterPro" id="IPR016181">
    <property type="entry name" value="Acyl_CoA_acyltransferase"/>
</dbReference>
<dbReference type="RefSeq" id="WP_016541307.1">
    <property type="nucleotide sequence ID" value="NZ_ASQH01000008.1"/>
</dbReference>
<dbReference type="CDD" id="cd04301">
    <property type="entry name" value="NAT_SF"/>
    <property type="match status" value="1"/>
</dbReference>
<comment type="caution">
    <text evidence="4">The sequence shown here is derived from an EMBL/GenBank/DDBJ whole genome shotgun (WGS) entry which is preliminary data.</text>
</comment>
<gene>
    <name evidence="4" type="ORF">F957_01113</name>
</gene>
<dbReference type="PANTHER" id="PTHR43420">
    <property type="entry name" value="ACETYLTRANSFERASE"/>
    <property type="match status" value="1"/>
</dbReference>
<evidence type="ECO:0000259" key="3">
    <source>
        <dbReference type="PROSITE" id="PS51186"/>
    </source>
</evidence>
<dbReference type="Gene3D" id="3.40.630.30">
    <property type="match status" value="1"/>
</dbReference>
<dbReference type="SUPFAM" id="SSF55729">
    <property type="entry name" value="Acyl-CoA N-acyltransferases (Nat)"/>
    <property type="match status" value="1"/>
</dbReference>
<dbReference type="AlphaFoldDB" id="A0A829HIM5"/>
<evidence type="ECO:0000313" key="5">
    <source>
        <dbReference type="Proteomes" id="UP000014523"/>
    </source>
</evidence>
<keyword evidence="2" id="KW-0012">Acyltransferase</keyword>
<organism evidence="4 5">
    <name type="scientific">Acinetobacter gyllenbergii CIP 110306 = MTCC 11365</name>
    <dbReference type="NCBI Taxonomy" id="1217657"/>
    <lineage>
        <taxon>Bacteria</taxon>
        <taxon>Pseudomonadati</taxon>
        <taxon>Pseudomonadota</taxon>
        <taxon>Gammaproteobacteria</taxon>
        <taxon>Moraxellales</taxon>
        <taxon>Moraxellaceae</taxon>
        <taxon>Acinetobacter</taxon>
    </lineage>
</organism>
<proteinExistence type="predicted"/>
<reference evidence="4 5" key="1">
    <citation type="submission" date="2013-06" db="EMBL/GenBank/DDBJ databases">
        <title>The Genome Sequence of Acinetobacter gyllenbergii CIP 110306.</title>
        <authorList>
            <consortium name="The Broad Institute Genome Sequencing Platform"/>
            <consortium name="The Broad Institute Genome Sequencing Center for Infectious Disease"/>
            <person name="Cerqueira G."/>
            <person name="Feldgarden M."/>
            <person name="Courvalin P."/>
            <person name="Perichon B."/>
            <person name="Grillot-Courvalin C."/>
            <person name="Clermont D."/>
            <person name="Rocha E."/>
            <person name="Yoon E.-J."/>
            <person name="Nemec A."/>
            <person name="Young S.K."/>
            <person name="Zeng Q."/>
            <person name="Gargeya S."/>
            <person name="Fitzgerald M."/>
            <person name="Abouelleil A."/>
            <person name="Alvarado L."/>
            <person name="Berlin A.M."/>
            <person name="Chapman S.B."/>
            <person name="Dewar J."/>
            <person name="Goldberg J."/>
            <person name="Griggs A."/>
            <person name="Gujja S."/>
            <person name="Hansen M."/>
            <person name="Howarth C."/>
            <person name="Imamovic A."/>
            <person name="Larimer J."/>
            <person name="McCowan C."/>
            <person name="Murphy C."/>
            <person name="Pearson M."/>
            <person name="Priest M."/>
            <person name="Roberts A."/>
            <person name="Saif S."/>
            <person name="Shea T."/>
            <person name="Sykes S."/>
            <person name="Wortman J."/>
            <person name="Nusbaum C."/>
            <person name="Birren B."/>
        </authorList>
    </citation>
    <scope>NUCLEOTIDE SEQUENCE [LARGE SCALE GENOMIC DNA]</scope>
    <source>
        <strain evidence="4 5">CIP 110306</strain>
    </source>
</reference>
<feature type="domain" description="N-acetyltransferase" evidence="3">
    <location>
        <begin position="1"/>
        <end position="198"/>
    </location>
</feature>
<name>A0A829HIM5_9GAMM</name>
<evidence type="ECO:0000256" key="1">
    <source>
        <dbReference type="ARBA" id="ARBA00022679"/>
    </source>
</evidence>
<keyword evidence="5" id="KW-1185">Reference proteome</keyword>
<evidence type="ECO:0000313" key="4">
    <source>
        <dbReference type="EMBL" id="EPF89264.1"/>
    </source>
</evidence>
<evidence type="ECO:0000256" key="2">
    <source>
        <dbReference type="ARBA" id="ARBA00023315"/>
    </source>
</evidence>
<dbReference type="InterPro" id="IPR050680">
    <property type="entry name" value="YpeA/RimI_acetyltransf"/>
</dbReference>
<dbReference type="EMBL" id="ATGG01000010">
    <property type="protein sequence ID" value="EPF89264.1"/>
    <property type="molecule type" value="Genomic_DNA"/>
</dbReference>
<dbReference type="InterPro" id="IPR000182">
    <property type="entry name" value="GNAT_dom"/>
</dbReference>
<sequence>MKIRKAQRRDVDACVPLIYSAAVSLFDYIYQHKQISAEQFIHREFLSGQGYTSYQLHWVVEHHEKVVATIACYGKKDLLSMDQGSLKNIWAIYRLGFPRVLSRALQAGSVVTKPSDSCLHIANFGVHPNYQGQGIGSLLLQHLKCLAQQQGFTALSLDVSQKNPNGQRLYERIGFSVVKETKFKDANNSVIPNGRRMEWWF</sequence>
<dbReference type="PANTHER" id="PTHR43420:SF47">
    <property type="entry name" value="N-ACETYLTRANSFERASE DOMAIN-CONTAINING PROTEIN"/>
    <property type="match status" value="1"/>
</dbReference>
<dbReference type="GO" id="GO:0016747">
    <property type="term" value="F:acyltransferase activity, transferring groups other than amino-acyl groups"/>
    <property type="evidence" value="ECO:0007669"/>
    <property type="project" value="InterPro"/>
</dbReference>
<protein>
    <recommendedName>
        <fullName evidence="3">N-acetyltransferase domain-containing protein</fullName>
    </recommendedName>
</protein>
<keyword evidence="1" id="KW-0808">Transferase</keyword>